<accession>A0AC11EFU4</accession>
<reference evidence="1" key="3">
    <citation type="submission" date="2025-09" db="UniProtKB">
        <authorList>
            <consortium name="Ensembl"/>
        </authorList>
    </citation>
    <scope>IDENTIFICATION</scope>
</reference>
<organism evidence="1">
    <name type="scientific">Ovis aries</name>
    <name type="common">Sheep</name>
    <dbReference type="NCBI Taxonomy" id="9940"/>
    <lineage>
        <taxon>Eukaryota</taxon>
        <taxon>Metazoa</taxon>
        <taxon>Chordata</taxon>
        <taxon>Craniata</taxon>
        <taxon>Vertebrata</taxon>
        <taxon>Euteleostomi</taxon>
        <taxon>Mammalia</taxon>
        <taxon>Eutheria</taxon>
        <taxon>Laurasiatheria</taxon>
        <taxon>Artiodactyla</taxon>
        <taxon>Ruminantia</taxon>
        <taxon>Pecora</taxon>
        <taxon>Bovidae</taxon>
        <taxon>Caprinae</taxon>
        <taxon>Ovis</taxon>
    </lineage>
</organism>
<protein>
    <submittedName>
        <fullName evidence="1">Cytosolic iron-sulfur assembly component 3</fullName>
    </submittedName>
</protein>
<dbReference type="Ensembl" id="ENSOART00020074626.1">
    <property type="protein sequence ID" value="ENSOARP00020057360.1"/>
    <property type="gene ID" value="ENSOARG00020017956.2"/>
</dbReference>
<proteinExistence type="predicted"/>
<sequence length="430" mass="47683">MASPFSGALQLTDLDDFIAPSQDCIKPMKVDRRPGSGVAKIHIEDDGSYFQVSQDGGMKKLEKAKISLDDCLACSGCVTSAETVLITQQSHEELRKVLGANKTAAPDQQKLVVISVSPQSRASLAVRFQLNPTDTARKLTAFFKKIGAHYVFDTAFSRNFSLLESQREFVRRFRGQANPEQALPVLTSACPGWICYAEKTHGNTLLPHISTARSPQQVMGSLVKDFFAQQQRLTPDKVYHVTVMPCYDKKLEASRPDFFSQEHQTRDVDCVITTGEVFKLLEEEGVSLSELEPAPLDSLNKDLQEVILEREGQVLLHFAAAYGFRNIQNLVQKLKRGRCPYHYVEVMACPAGCLNGGGQLKAPDTPGKELLQQVERLYGLVRTEAPEDAPGVQELYERWLQGAGSERAGRLLHTSYHAVEKAGSGLSIRW</sequence>
<reference evidence="1" key="1">
    <citation type="submission" date="2020-11" db="EMBL/GenBank/DDBJ databases">
        <authorList>
            <person name="Davenport K.M."/>
            <person name="Bickhart D.M."/>
            <person name="Smith T.P.L."/>
            <person name="Murdoch B.M."/>
            <person name="Rosen B.D."/>
        </authorList>
    </citation>
    <scope>NUCLEOTIDE SEQUENCE [LARGE SCALE GENOMIC DNA]</scope>
    <source>
        <strain evidence="1">OAR_USU_Benz2616</strain>
    </source>
</reference>
<evidence type="ECO:0000313" key="1">
    <source>
        <dbReference type="Ensembl" id="ENSOARP00020057360.1"/>
    </source>
</evidence>
<gene>
    <name evidence="1" type="primary">CIAO3</name>
</gene>
<reference evidence="1" key="2">
    <citation type="submission" date="2025-08" db="UniProtKB">
        <authorList>
            <consortium name="Ensembl"/>
        </authorList>
    </citation>
    <scope>IDENTIFICATION</scope>
</reference>
<name>A0AC11EFU4_SHEEP</name>